<dbReference type="Proteomes" id="UP000541444">
    <property type="component" value="Unassembled WGS sequence"/>
</dbReference>
<organism evidence="1 2">
    <name type="scientific">Kingdonia uniflora</name>
    <dbReference type="NCBI Taxonomy" id="39325"/>
    <lineage>
        <taxon>Eukaryota</taxon>
        <taxon>Viridiplantae</taxon>
        <taxon>Streptophyta</taxon>
        <taxon>Embryophyta</taxon>
        <taxon>Tracheophyta</taxon>
        <taxon>Spermatophyta</taxon>
        <taxon>Magnoliopsida</taxon>
        <taxon>Ranunculales</taxon>
        <taxon>Circaeasteraceae</taxon>
        <taxon>Kingdonia</taxon>
    </lineage>
</organism>
<evidence type="ECO:0000313" key="2">
    <source>
        <dbReference type="Proteomes" id="UP000541444"/>
    </source>
</evidence>
<gene>
    <name evidence="1" type="ORF">GIB67_015889</name>
</gene>
<dbReference type="PANTHER" id="PTHR34222:SF37">
    <property type="entry name" value="RETROTRANSPOSON GAG DOMAIN-CONTAINING PROTEIN"/>
    <property type="match status" value="1"/>
</dbReference>
<sequence length="153" mass="17885">SAQAIYENVRQQLEIMNTSYKRKVGLHRRHVIFPSLDLRFLLGTEKELAESDTKYAKWFSDDSMGENNVRIFQLSNEIENFKHGTQTLGMYYARLRSNWEELSHYDNFIEWPASAPSEKVPPPLTASEIYAKIVEKTRLFQFLAGLNPDFEYA</sequence>
<dbReference type="EMBL" id="JACGCM010000794">
    <property type="protein sequence ID" value="KAF6166343.1"/>
    <property type="molecule type" value="Genomic_DNA"/>
</dbReference>
<proteinExistence type="predicted"/>
<keyword evidence="2" id="KW-1185">Reference proteome</keyword>
<reference evidence="1 2" key="1">
    <citation type="journal article" date="2020" name="IScience">
        <title>Genome Sequencing of the Endangered Kingdonia uniflora (Circaeasteraceae, Ranunculales) Reveals Potential Mechanisms of Evolutionary Specialization.</title>
        <authorList>
            <person name="Sun Y."/>
            <person name="Deng T."/>
            <person name="Zhang A."/>
            <person name="Moore M.J."/>
            <person name="Landis J.B."/>
            <person name="Lin N."/>
            <person name="Zhang H."/>
            <person name="Zhang X."/>
            <person name="Huang J."/>
            <person name="Zhang X."/>
            <person name="Sun H."/>
            <person name="Wang H."/>
        </authorList>
    </citation>
    <scope>NUCLEOTIDE SEQUENCE [LARGE SCALE GENOMIC DNA]</scope>
    <source>
        <strain evidence="1">TB1705</strain>
        <tissue evidence="1">Leaf</tissue>
    </source>
</reference>
<feature type="non-terminal residue" evidence="1">
    <location>
        <position position="1"/>
    </location>
</feature>
<dbReference type="OrthoDB" id="201321at2759"/>
<dbReference type="AlphaFoldDB" id="A0A7J7NH00"/>
<evidence type="ECO:0000313" key="1">
    <source>
        <dbReference type="EMBL" id="KAF6166343.1"/>
    </source>
</evidence>
<dbReference type="PANTHER" id="PTHR34222">
    <property type="entry name" value="GAG_PRE-INTEGRS DOMAIN-CONTAINING PROTEIN"/>
    <property type="match status" value="1"/>
</dbReference>
<protein>
    <submittedName>
        <fullName evidence="1">Uncharacterized protein</fullName>
    </submittedName>
</protein>
<accession>A0A7J7NH00</accession>
<name>A0A7J7NH00_9MAGN</name>
<comment type="caution">
    <text evidence="1">The sequence shown here is derived from an EMBL/GenBank/DDBJ whole genome shotgun (WGS) entry which is preliminary data.</text>
</comment>